<feature type="chain" id="PRO_5042056010" evidence="1">
    <location>
        <begin position="21"/>
        <end position="55"/>
    </location>
</feature>
<sequence>MTTTGNRFLIVVLFAAYVAAADDAEFAFNPLSDIAPILALFGDQFAKQFTSESHT</sequence>
<feature type="signal peptide" evidence="1">
    <location>
        <begin position="1"/>
        <end position="20"/>
    </location>
</feature>
<evidence type="ECO:0000313" key="3">
    <source>
        <dbReference type="Proteomes" id="UP001187734"/>
    </source>
</evidence>
<reference evidence="2" key="1">
    <citation type="submission" date="2018-03" db="EMBL/GenBank/DDBJ databases">
        <authorList>
            <person name="Guldener U."/>
        </authorList>
    </citation>
    <scope>NUCLEOTIDE SEQUENCE</scope>
</reference>
<keyword evidence="1" id="KW-0732">Signal</keyword>
<dbReference type="Proteomes" id="UP001187734">
    <property type="component" value="Unassembled WGS sequence"/>
</dbReference>
<organism evidence="2 3">
    <name type="scientific">Fusarium torulosum</name>
    <dbReference type="NCBI Taxonomy" id="33205"/>
    <lineage>
        <taxon>Eukaryota</taxon>
        <taxon>Fungi</taxon>
        <taxon>Dikarya</taxon>
        <taxon>Ascomycota</taxon>
        <taxon>Pezizomycotina</taxon>
        <taxon>Sordariomycetes</taxon>
        <taxon>Hypocreomycetidae</taxon>
        <taxon>Hypocreales</taxon>
        <taxon>Nectriaceae</taxon>
        <taxon>Fusarium</taxon>
    </lineage>
</organism>
<keyword evidence="3" id="KW-1185">Reference proteome</keyword>
<evidence type="ECO:0000313" key="2">
    <source>
        <dbReference type="EMBL" id="SPJ72641.1"/>
    </source>
</evidence>
<protein>
    <submittedName>
        <fullName evidence="2">Uncharacterized protein</fullName>
    </submittedName>
</protein>
<evidence type="ECO:0000256" key="1">
    <source>
        <dbReference type="SAM" id="SignalP"/>
    </source>
</evidence>
<dbReference type="AlphaFoldDB" id="A0AAE8M1P7"/>
<name>A0AAE8M1P7_9HYPO</name>
<dbReference type="EMBL" id="ONZP01000070">
    <property type="protein sequence ID" value="SPJ72641.1"/>
    <property type="molecule type" value="Genomic_DNA"/>
</dbReference>
<comment type="caution">
    <text evidence="2">The sequence shown here is derived from an EMBL/GenBank/DDBJ whole genome shotgun (WGS) entry which is preliminary data.</text>
</comment>
<gene>
    <name evidence="2" type="ORF">FTOL_02370</name>
</gene>
<proteinExistence type="predicted"/>
<accession>A0AAE8M1P7</accession>